<reference evidence="10 11" key="1">
    <citation type="journal article" date="2011" name="Stand. Genomic Sci.">
        <title>Complete genome sequence of Thermomonospora curvata type strain (B9).</title>
        <authorList>
            <person name="Chertkov O."/>
            <person name="Sikorski J."/>
            <person name="Nolan M."/>
            <person name="Lapidus A."/>
            <person name="Lucas S."/>
            <person name="Del Rio T.G."/>
            <person name="Tice H."/>
            <person name="Cheng J.F."/>
            <person name="Goodwin L."/>
            <person name="Pitluck S."/>
            <person name="Liolios K."/>
            <person name="Ivanova N."/>
            <person name="Mavromatis K."/>
            <person name="Mikhailova N."/>
            <person name="Ovchinnikova G."/>
            <person name="Pati A."/>
            <person name="Chen A."/>
            <person name="Palaniappan K."/>
            <person name="Djao O.D."/>
            <person name="Land M."/>
            <person name="Hauser L."/>
            <person name="Chang Y.J."/>
            <person name="Jeffries C.D."/>
            <person name="Brettin T."/>
            <person name="Han C."/>
            <person name="Detter J.C."/>
            <person name="Rohde M."/>
            <person name="Goker M."/>
            <person name="Woyke T."/>
            <person name="Bristow J."/>
            <person name="Eisen J.A."/>
            <person name="Markowitz V."/>
            <person name="Hugenholtz P."/>
            <person name="Klenk H.P."/>
            <person name="Kyrpides N.C."/>
        </authorList>
    </citation>
    <scope>NUCLEOTIDE SEQUENCE [LARGE SCALE GENOMIC DNA]</scope>
    <source>
        <strain evidence="11">ATCC 19995 / DSM 43183 / JCM 3096 / KCTC 9072 / NBRC 15933 / NCIMB 10081 / Henssen B9</strain>
    </source>
</reference>
<evidence type="ECO:0000256" key="2">
    <source>
        <dbReference type="ARBA" id="ARBA00022670"/>
    </source>
</evidence>
<dbReference type="SUPFAM" id="SSF52743">
    <property type="entry name" value="Subtilisin-like"/>
    <property type="match status" value="1"/>
</dbReference>
<dbReference type="GO" id="GO:0006508">
    <property type="term" value="P:proteolysis"/>
    <property type="evidence" value="ECO:0007669"/>
    <property type="project" value="UniProtKB-KW"/>
</dbReference>
<sequence>MRKAVRARAVALAVALLAFVGMPAPVWADEIRDRQRAILNTLGVQEAWQYTRGGGVTVAVVDSGADPSHPDLRGSVTVGPNLLSRTDGGRAPAGRHGTGMASLIAGHGHGPGGRDGIIGVAPEARILSLRVIAEPEDPGYLAYRTSRAARDAVARGIRYAADHGADVINLSLGNARPNPAEREAIAHAIAKGVVVVSAVGNDGDKRELLDADGFAPYSYPAAYPGVIAVAATDAKHRRAPFSTRNHSVLLAAPGDDVPMAGPDGTYFLAEGTSGASALVSGVAALIRSRHPDLKPSLVKQALLESVRFGPPGKYNASVGFGEVNAAAAVRAADRLAGTPRGGGALPSNERFTDGEPPGPVKVIDQPAWTEPVAVGVIVLTVAGAGLAVAVSVALYRRTRPAPSDPRPAAAEEPPPEPPPPLIFDPDAPAEPEPVPVAVTFEPADVPLAVETAPPRPQATVSVPSYVPGTGPRPKAPAFEPPDLPPGPPPPEPAQRKRRVPLVLDPPPGAGRPTFEPPYPPAPVAPSLAPLQPVVGAYGPWPPPGAPAPPYGTPWPPPNGPSGRPWPPPPSPGAPASPYGTPWPPPNAPGPMQPPPDGNRTA</sequence>
<dbReference type="AlphaFoldDB" id="D1ACY0"/>
<evidence type="ECO:0000256" key="7">
    <source>
        <dbReference type="SAM" id="Phobius"/>
    </source>
</evidence>
<dbReference type="HOGENOM" id="CLU_454088_0_0_11"/>
<dbReference type="PANTHER" id="PTHR43806">
    <property type="entry name" value="PEPTIDASE S8"/>
    <property type="match status" value="1"/>
</dbReference>
<protein>
    <submittedName>
        <fullName evidence="10">Peptidase S8 and S53 subtilisin kexin sedolisin</fullName>
    </submittedName>
</protein>
<dbReference type="STRING" id="471852.Tcur_3756"/>
<dbReference type="RefSeq" id="WP_012854073.1">
    <property type="nucleotide sequence ID" value="NC_013510.1"/>
</dbReference>
<feature type="active site" description="Charge relay system" evidence="5">
    <location>
        <position position="273"/>
    </location>
</feature>
<keyword evidence="8" id="KW-0732">Signal</keyword>
<keyword evidence="7" id="KW-0812">Transmembrane</keyword>
<keyword evidence="3 5" id="KW-0378">Hydrolase</keyword>
<feature type="compositionally biased region" description="Pro residues" evidence="6">
    <location>
        <begin position="478"/>
        <end position="492"/>
    </location>
</feature>
<keyword evidence="7" id="KW-0472">Membrane</keyword>
<organism evidence="10 11">
    <name type="scientific">Thermomonospora curvata (strain ATCC 19995 / DSM 43183 / JCM 3096 / KCTC 9072 / NBRC 15933 / NCIMB 10081 / Henssen B9)</name>
    <dbReference type="NCBI Taxonomy" id="471852"/>
    <lineage>
        <taxon>Bacteria</taxon>
        <taxon>Bacillati</taxon>
        <taxon>Actinomycetota</taxon>
        <taxon>Actinomycetes</taxon>
        <taxon>Streptosporangiales</taxon>
        <taxon>Thermomonosporaceae</taxon>
        <taxon>Thermomonospora</taxon>
    </lineage>
</organism>
<keyword evidence="2 5" id="KW-0645">Protease</keyword>
<evidence type="ECO:0000259" key="9">
    <source>
        <dbReference type="Pfam" id="PF00082"/>
    </source>
</evidence>
<dbReference type="InterPro" id="IPR000209">
    <property type="entry name" value="Peptidase_S8/S53_dom"/>
</dbReference>
<dbReference type="Proteomes" id="UP000001918">
    <property type="component" value="Chromosome"/>
</dbReference>
<gene>
    <name evidence="10" type="ordered locus">Tcur_3756</name>
</gene>
<feature type="transmembrane region" description="Helical" evidence="7">
    <location>
        <begin position="372"/>
        <end position="395"/>
    </location>
</feature>
<dbReference type="InterPro" id="IPR036852">
    <property type="entry name" value="Peptidase_S8/S53_dom_sf"/>
</dbReference>
<comment type="similarity">
    <text evidence="1 5">Belongs to the peptidase S8 family.</text>
</comment>
<accession>D1ACY0</accession>
<feature type="compositionally biased region" description="Pro residues" evidence="6">
    <location>
        <begin position="539"/>
        <end position="601"/>
    </location>
</feature>
<dbReference type="PANTHER" id="PTHR43806:SF11">
    <property type="entry name" value="CEREVISIN-RELATED"/>
    <property type="match status" value="1"/>
</dbReference>
<feature type="compositionally biased region" description="Low complexity" evidence="6">
    <location>
        <begin position="524"/>
        <end position="538"/>
    </location>
</feature>
<dbReference type="InterPro" id="IPR050131">
    <property type="entry name" value="Peptidase_S8_subtilisin-like"/>
</dbReference>
<name>D1ACY0_THECD</name>
<evidence type="ECO:0000256" key="3">
    <source>
        <dbReference type="ARBA" id="ARBA00022801"/>
    </source>
</evidence>
<feature type="active site" description="Charge relay system" evidence="5">
    <location>
        <position position="62"/>
    </location>
</feature>
<dbReference type="PROSITE" id="PS51892">
    <property type="entry name" value="SUBTILASE"/>
    <property type="match status" value="1"/>
</dbReference>
<keyword evidence="7" id="KW-1133">Transmembrane helix</keyword>
<keyword evidence="11" id="KW-1185">Reference proteome</keyword>
<feature type="domain" description="Peptidase S8/S53" evidence="9">
    <location>
        <begin position="53"/>
        <end position="321"/>
    </location>
</feature>
<dbReference type="GO" id="GO:0004252">
    <property type="term" value="F:serine-type endopeptidase activity"/>
    <property type="evidence" value="ECO:0007669"/>
    <property type="project" value="UniProtKB-UniRule"/>
</dbReference>
<feature type="signal peptide" evidence="8">
    <location>
        <begin position="1"/>
        <end position="28"/>
    </location>
</feature>
<feature type="region of interest" description="Disordered" evidence="6">
    <location>
        <begin position="450"/>
        <end position="601"/>
    </location>
</feature>
<evidence type="ECO:0000256" key="5">
    <source>
        <dbReference type="PROSITE-ProRule" id="PRU01240"/>
    </source>
</evidence>
<dbReference type="Gene3D" id="3.40.50.200">
    <property type="entry name" value="Peptidase S8/S53 domain"/>
    <property type="match status" value="1"/>
</dbReference>
<evidence type="ECO:0000313" key="11">
    <source>
        <dbReference type="Proteomes" id="UP000001918"/>
    </source>
</evidence>
<keyword evidence="4 5" id="KW-0720">Serine protease</keyword>
<proteinExistence type="inferred from homology"/>
<dbReference type="EMBL" id="CP001738">
    <property type="protein sequence ID" value="ACY99289.1"/>
    <property type="molecule type" value="Genomic_DNA"/>
</dbReference>
<evidence type="ECO:0000256" key="8">
    <source>
        <dbReference type="SAM" id="SignalP"/>
    </source>
</evidence>
<dbReference type="PRINTS" id="PR00723">
    <property type="entry name" value="SUBTILISIN"/>
</dbReference>
<evidence type="ECO:0000256" key="1">
    <source>
        <dbReference type="ARBA" id="ARBA00011073"/>
    </source>
</evidence>
<dbReference type="eggNOG" id="COG1404">
    <property type="taxonomic scope" value="Bacteria"/>
</dbReference>
<feature type="region of interest" description="Disordered" evidence="6">
    <location>
        <begin position="338"/>
        <end position="359"/>
    </location>
</feature>
<feature type="region of interest" description="Disordered" evidence="6">
    <location>
        <begin position="399"/>
        <end position="434"/>
    </location>
</feature>
<dbReference type="Pfam" id="PF00082">
    <property type="entry name" value="Peptidase_S8"/>
    <property type="match status" value="1"/>
</dbReference>
<feature type="compositionally biased region" description="Pro residues" evidence="6">
    <location>
        <begin position="415"/>
        <end position="434"/>
    </location>
</feature>
<feature type="chain" id="PRO_5003019560" evidence="8">
    <location>
        <begin position="29"/>
        <end position="601"/>
    </location>
</feature>
<dbReference type="KEGG" id="tcu:Tcur_3756"/>
<feature type="active site" description="Charge relay system" evidence="5">
    <location>
        <position position="96"/>
    </location>
</feature>
<feature type="compositionally biased region" description="Pro residues" evidence="6">
    <location>
        <begin position="503"/>
        <end position="523"/>
    </location>
</feature>
<evidence type="ECO:0000256" key="6">
    <source>
        <dbReference type="SAM" id="MobiDB-lite"/>
    </source>
</evidence>
<dbReference type="InterPro" id="IPR015500">
    <property type="entry name" value="Peptidase_S8_subtilisin-rel"/>
</dbReference>
<evidence type="ECO:0000256" key="4">
    <source>
        <dbReference type="ARBA" id="ARBA00022825"/>
    </source>
</evidence>
<evidence type="ECO:0000313" key="10">
    <source>
        <dbReference type="EMBL" id="ACY99289.1"/>
    </source>
</evidence>